<name>A0AAE0MB68_9PEZI</name>
<keyword evidence="2" id="KW-1185">Reference proteome</keyword>
<reference evidence="1" key="2">
    <citation type="submission" date="2023-06" db="EMBL/GenBank/DDBJ databases">
        <authorList>
            <consortium name="Lawrence Berkeley National Laboratory"/>
            <person name="Haridas S."/>
            <person name="Hensen N."/>
            <person name="Bonometti L."/>
            <person name="Westerberg I."/>
            <person name="Brannstrom I.O."/>
            <person name="Guillou S."/>
            <person name="Cros-Aarteil S."/>
            <person name="Calhoun S."/>
            <person name="Kuo A."/>
            <person name="Mondo S."/>
            <person name="Pangilinan J."/>
            <person name="Riley R."/>
            <person name="Labutti K."/>
            <person name="Andreopoulos B."/>
            <person name="Lipzen A."/>
            <person name="Chen C."/>
            <person name="Yanf M."/>
            <person name="Daum C."/>
            <person name="Ng V."/>
            <person name="Clum A."/>
            <person name="Steindorff A."/>
            <person name="Ohm R."/>
            <person name="Martin F."/>
            <person name="Silar P."/>
            <person name="Natvig D."/>
            <person name="Lalanne C."/>
            <person name="Gautier V."/>
            <person name="Ament-Velasquez S.L."/>
            <person name="Kruys A."/>
            <person name="Hutchinson M.I."/>
            <person name="Powell A.J."/>
            <person name="Barry K."/>
            <person name="Miller A.N."/>
            <person name="Grigoriev I.V."/>
            <person name="Debuchy R."/>
            <person name="Gladieux P."/>
            <person name="Thoren M.H."/>
            <person name="Johannesson H."/>
        </authorList>
    </citation>
    <scope>NUCLEOTIDE SEQUENCE</scope>
    <source>
        <strain evidence="1">SMH4131-1</strain>
    </source>
</reference>
<proteinExistence type="predicted"/>
<evidence type="ECO:0000313" key="1">
    <source>
        <dbReference type="EMBL" id="KAK3324649.1"/>
    </source>
</evidence>
<gene>
    <name evidence="1" type="ORF">B0T19DRAFT_402868</name>
</gene>
<protein>
    <submittedName>
        <fullName evidence="1">Uncharacterized protein</fullName>
    </submittedName>
</protein>
<accession>A0AAE0MB68</accession>
<evidence type="ECO:0000313" key="2">
    <source>
        <dbReference type="Proteomes" id="UP001286456"/>
    </source>
</evidence>
<sequence length="260" mass="29444">MPHYVLTTPGQDPYHKTVQNYSTNNVPACPNRLQKCTKISSLKRTHVHRLSTSISKRSKYQAKPSYEEKPLHTYDTYHCICICICICIPCLASLLSSHQDCAKTKTSFSCAKRFHTYQPKYYRDGTVPLPSNDVALISPTLKLSLPLTRAPTVPCWANMRAREDMQEKGTHDHWSRASQGASSIEREGIGQTSMGHYYGAMVGAGSESGGCASKSLRDRWPEWLKSKKRILALALGDTRPEMPRHGRLWLVLQDRHCYQF</sequence>
<organism evidence="1 2">
    <name type="scientific">Cercophora scortea</name>
    <dbReference type="NCBI Taxonomy" id="314031"/>
    <lineage>
        <taxon>Eukaryota</taxon>
        <taxon>Fungi</taxon>
        <taxon>Dikarya</taxon>
        <taxon>Ascomycota</taxon>
        <taxon>Pezizomycotina</taxon>
        <taxon>Sordariomycetes</taxon>
        <taxon>Sordariomycetidae</taxon>
        <taxon>Sordariales</taxon>
        <taxon>Lasiosphaeriaceae</taxon>
        <taxon>Cercophora</taxon>
    </lineage>
</organism>
<comment type="caution">
    <text evidence="1">The sequence shown here is derived from an EMBL/GenBank/DDBJ whole genome shotgun (WGS) entry which is preliminary data.</text>
</comment>
<reference evidence="1" key="1">
    <citation type="journal article" date="2023" name="Mol. Phylogenet. Evol.">
        <title>Genome-scale phylogeny and comparative genomics of the fungal order Sordariales.</title>
        <authorList>
            <person name="Hensen N."/>
            <person name="Bonometti L."/>
            <person name="Westerberg I."/>
            <person name="Brannstrom I.O."/>
            <person name="Guillou S."/>
            <person name="Cros-Aarteil S."/>
            <person name="Calhoun S."/>
            <person name="Haridas S."/>
            <person name="Kuo A."/>
            <person name="Mondo S."/>
            <person name="Pangilinan J."/>
            <person name="Riley R."/>
            <person name="LaButti K."/>
            <person name="Andreopoulos B."/>
            <person name="Lipzen A."/>
            <person name="Chen C."/>
            <person name="Yan M."/>
            <person name="Daum C."/>
            <person name="Ng V."/>
            <person name="Clum A."/>
            <person name="Steindorff A."/>
            <person name="Ohm R.A."/>
            <person name="Martin F."/>
            <person name="Silar P."/>
            <person name="Natvig D.O."/>
            <person name="Lalanne C."/>
            <person name="Gautier V."/>
            <person name="Ament-Velasquez S.L."/>
            <person name="Kruys A."/>
            <person name="Hutchinson M.I."/>
            <person name="Powell A.J."/>
            <person name="Barry K."/>
            <person name="Miller A.N."/>
            <person name="Grigoriev I.V."/>
            <person name="Debuchy R."/>
            <person name="Gladieux P."/>
            <person name="Hiltunen Thoren M."/>
            <person name="Johannesson H."/>
        </authorList>
    </citation>
    <scope>NUCLEOTIDE SEQUENCE</scope>
    <source>
        <strain evidence="1">SMH4131-1</strain>
    </source>
</reference>
<dbReference type="AlphaFoldDB" id="A0AAE0MB68"/>
<dbReference type="Proteomes" id="UP001286456">
    <property type="component" value="Unassembled WGS sequence"/>
</dbReference>
<dbReference type="EMBL" id="JAUEPO010000004">
    <property type="protein sequence ID" value="KAK3324649.1"/>
    <property type="molecule type" value="Genomic_DNA"/>
</dbReference>